<feature type="compositionally biased region" description="Basic and acidic residues" evidence="5">
    <location>
        <begin position="9"/>
        <end position="22"/>
    </location>
</feature>
<feature type="region of interest" description="Disordered" evidence="5">
    <location>
        <begin position="1"/>
        <end position="26"/>
    </location>
</feature>
<keyword evidence="3" id="KW-0690">Ribosome biogenesis</keyword>
<protein>
    <submittedName>
        <fullName evidence="7">Ribosome biogenesis protein BRX1 homolog, putative</fullName>
    </submittedName>
</protein>
<sequence>MYNNKEKKRKEEFYEREKDTDNKRKKKMINNKILKSTLSNKKSINKKIEKNKTKKNLLKAGGLIDKKINFNEETNKKNKKKNIKKNRIVKNGSNNKKKHIGISGNIKNGKKVVAKKKINMNENNTNNINEKEQVKKGVNEQIDDEKDRYLLKIDEDPYLLKDAKYIKKSELWKNKQRVLIVRSPLKKKNCKSFIENLKLLLPHHKIENKWDKKLNKSELSEISYSRNCNNIIFFDVKKKRYCLWICKNLTGPSLYFEILDYIPLHSLIFSGNCLLYSRPLLIFSKHFDELDHLKIIKEMFIHVFGTPNYHPLSKPFYDHCYNFFYINNLIYFRHYQILPITLADSNNINKQKLVEIGPKFTLHIIKIFEECFKGRILYENVKYKNYVTPQQMKLDQNLKKKMINIKKKEKKIKKIKSINRLIKTDIDF</sequence>
<dbReference type="GeneID" id="39729479"/>
<dbReference type="AlphaFoldDB" id="A0A1J1GLK3"/>
<dbReference type="VEuPathDB" id="PlasmoDB:PGAL8A_00095500"/>
<dbReference type="SMART" id="SM00879">
    <property type="entry name" value="Brix"/>
    <property type="match status" value="1"/>
</dbReference>
<gene>
    <name evidence="7" type="ORF">PGAL8A_00095500</name>
</gene>
<comment type="caution">
    <text evidence="7">The sequence shown here is derived from an EMBL/GenBank/DDBJ whole genome shotgun (WGS) entry which is preliminary data.</text>
</comment>
<evidence type="ECO:0000256" key="5">
    <source>
        <dbReference type="SAM" id="MobiDB-lite"/>
    </source>
</evidence>
<evidence type="ECO:0000256" key="1">
    <source>
        <dbReference type="ARBA" id="ARBA00004604"/>
    </source>
</evidence>
<dbReference type="Proteomes" id="UP000220797">
    <property type="component" value="Unassembled WGS sequence"/>
</dbReference>
<dbReference type="Pfam" id="PF04427">
    <property type="entry name" value="Brix"/>
    <property type="match status" value="1"/>
</dbReference>
<feature type="domain" description="Brix" evidence="6">
    <location>
        <begin position="176"/>
        <end position="373"/>
    </location>
</feature>
<dbReference type="GO" id="GO:0000027">
    <property type="term" value="P:ribosomal large subunit assembly"/>
    <property type="evidence" value="ECO:0007669"/>
    <property type="project" value="TreeGrafter"/>
</dbReference>
<dbReference type="GO" id="GO:0006364">
    <property type="term" value="P:rRNA processing"/>
    <property type="evidence" value="ECO:0007669"/>
    <property type="project" value="InterPro"/>
</dbReference>
<organism evidence="7 8">
    <name type="scientific">Plasmodium gallinaceum</name>
    <dbReference type="NCBI Taxonomy" id="5849"/>
    <lineage>
        <taxon>Eukaryota</taxon>
        <taxon>Sar</taxon>
        <taxon>Alveolata</taxon>
        <taxon>Apicomplexa</taxon>
        <taxon>Aconoidasida</taxon>
        <taxon>Haemosporida</taxon>
        <taxon>Plasmodiidae</taxon>
        <taxon>Plasmodium</taxon>
        <taxon>Plasmodium (Haemamoeba)</taxon>
    </lineage>
</organism>
<evidence type="ECO:0000256" key="2">
    <source>
        <dbReference type="ARBA" id="ARBA00006369"/>
    </source>
</evidence>
<keyword evidence="4" id="KW-0539">Nucleus</keyword>
<dbReference type="RefSeq" id="XP_028526071.1">
    <property type="nucleotide sequence ID" value="XM_028672143.1"/>
</dbReference>
<dbReference type="GO" id="GO:0005730">
    <property type="term" value="C:nucleolus"/>
    <property type="evidence" value="ECO:0007669"/>
    <property type="project" value="UniProtKB-SubCell"/>
</dbReference>
<dbReference type="PROSITE" id="PS50833">
    <property type="entry name" value="BRIX"/>
    <property type="match status" value="1"/>
</dbReference>
<dbReference type="PANTHER" id="PTHR13634:SF0">
    <property type="entry name" value="RIBOSOME BIOGENESIS PROTEIN BRX1 HOMOLOG"/>
    <property type="match status" value="1"/>
</dbReference>
<evidence type="ECO:0000313" key="7">
    <source>
        <dbReference type="EMBL" id="CRG93249.1"/>
    </source>
</evidence>
<evidence type="ECO:0000256" key="4">
    <source>
        <dbReference type="ARBA" id="ARBA00023242"/>
    </source>
</evidence>
<dbReference type="GO" id="GO:0019843">
    <property type="term" value="F:rRNA binding"/>
    <property type="evidence" value="ECO:0007669"/>
    <property type="project" value="InterPro"/>
</dbReference>
<keyword evidence="8" id="KW-1185">Reference proteome</keyword>
<dbReference type="OrthoDB" id="1638493at2759"/>
<dbReference type="OMA" id="YMWLANA"/>
<evidence type="ECO:0000256" key="3">
    <source>
        <dbReference type="ARBA" id="ARBA00022517"/>
    </source>
</evidence>
<proteinExistence type="inferred from homology"/>
<evidence type="ECO:0000313" key="8">
    <source>
        <dbReference type="Proteomes" id="UP000220797"/>
    </source>
</evidence>
<dbReference type="EMBL" id="CVMV01000015">
    <property type="protein sequence ID" value="CRG93249.1"/>
    <property type="molecule type" value="Genomic_DNA"/>
</dbReference>
<reference evidence="7" key="1">
    <citation type="submission" date="2015-04" db="EMBL/GenBank/DDBJ databases">
        <authorList>
            <consortium name="Pathogen Informatics"/>
        </authorList>
    </citation>
    <scope>NUCLEOTIDE SEQUENCE [LARGE SCALE GENOMIC DNA]</scope>
    <source>
        <strain evidence="7">8A</strain>
    </source>
</reference>
<comment type="similarity">
    <text evidence="2">Belongs to the BRX1 family.</text>
</comment>
<dbReference type="SUPFAM" id="SSF52954">
    <property type="entry name" value="Class II aaRS ABD-related"/>
    <property type="match status" value="1"/>
</dbReference>
<dbReference type="PANTHER" id="PTHR13634">
    <property type="entry name" value="RIBOSOME BIOGENESIS PROTEIN BRIX"/>
    <property type="match status" value="1"/>
</dbReference>
<evidence type="ECO:0000259" key="6">
    <source>
        <dbReference type="PROSITE" id="PS50833"/>
    </source>
</evidence>
<accession>A0A1J1GLK3</accession>
<dbReference type="InterPro" id="IPR026532">
    <property type="entry name" value="BRX1"/>
</dbReference>
<dbReference type="InterPro" id="IPR007109">
    <property type="entry name" value="Brix"/>
</dbReference>
<name>A0A1J1GLK3_PLAGA</name>
<comment type="subcellular location">
    <subcellularLocation>
        <location evidence="1">Nucleus</location>
        <location evidence="1">Nucleolus</location>
    </subcellularLocation>
</comment>